<proteinExistence type="predicted"/>
<evidence type="ECO:0000313" key="2">
    <source>
        <dbReference type="Proteomes" id="UP001172386"/>
    </source>
</evidence>
<sequence length="377" mass="40467">MAPVAVDTTQQQPLSVNDIAPKKLQYLPNRAFVLRETKCFVYEERPVPDLPSNKHVIVAIKATGLCGSDIHYWQHGEIGQFKVSQPLVLGHESAGVVWQCGPAVKSLQPGDMVALEPGIPCRSCSYCKEGRYNLCPDVKFAATPPHDGTLTTYYTVPEDFCYKLPSSISLEEGALLEPLSVAVHCAKLAGISYGNSVLVLGAGPIGLLCCSVARAFGAAEVVAVDIVPSRLDFARQYAATKVYRMEGLLPEENASSILSGTRKSEGFDVVIDATGAQSCISTGIHALRRGGKFVQAGLGASEITFPVAQLCSKEGVYIGSFRYSAGDYDTAVKLIEQGSVVVKDMITHSYSFDEAEKAFQNVVQRQGIKTIIRGVGV</sequence>
<evidence type="ECO:0000313" key="1">
    <source>
        <dbReference type="EMBL" id="KAJ9657930.1"/>
    </source>
</evidence>
<comment type="caution">
    <text evidence="1">The sequence shown here is derived from an EMBL/GenBank/DDBJ whole genome shotgun (WGS) entry which is preliminary data.</text>
</comment>
<reference evidence="1" key="1">
    <citation type="submission" date="2022-10" db="EMBL/GenBank/DDBJ databases">
        <title>Culturing micro-colonial fungi from biological soil crusts in the Mojave desert and describing Neophaeococcomyces mojavensis, and introducing the new genera and species Taxawa tesnikishii.</title>
        <authorList>
            <person name="Kurbessoian T."/>
            <person name="Stajich J.E."/>
        </authorList>
    </citation>
    <scope>NUCLEOTIDE SEQUENCE</scope>
    <source>
        <strain evidence="1">JES_112</strain>
    </source>
</reference>
<keyword evidence="2" id="KW-1185">Reference proteome</keyword>
<accession>A0ACC3AA89</accession>
<gene>
    <name evidence="1" type="primary">XYL2</name>
    <name evidence="1" type="ORF">H2198_004013</name>
</gene>
<dbReference type="Proteomes" id="UP001172386">
    <property type="component" value="Unassembled WGS sequence"/>
</dbReference>
<dbReference type="EMBL" id="JAPDRQ010000057">
    <property type="protein sequence ID" value="KAJ9657930.1"/>
    <property type="molecule type" value="Genomic_DNA"/>
</dbReference>
<organism evidence="1 2">
    <name type="scientific">Neophaeococcomyces mojaviensis</name>
    <dbReference type="NCBI Taxonomy" id="3383035"/>
    <lineage>
        <taxon>Eukaryota</taxon>
        <taxon>Fungi</taxon>
        <taxon>Dikarya</taxon>
        <taxon>Ascomycota</taxon>
        <taxon>Pezizomycotina</taxon>
        <taxon>Eurotiomycetes</taxon>
        <taxon>Chaetothyriomycetidae</taxon>
        <taxon>Chaetothyriales</taxon>
        <taxon>Chaetothyriales incertae sedis</taxon>
        <taxon>Neophaeococcomyces</taxon>
    </lineage>
</organism>
<name>A0ACC3AA89_9EURO</name>
<protein>
    <submittedName>
        <fullName evidence="1">Endo-1,4-beta-xylanase 2</fullName>
    </submittedName>
</protein>